<evidence type="ECO:0000313" key="2">
    <source>
        <dbReference type="Proteomes" id="UP000187209"/>
    </source>
</evidence>
<reference evidence="1 2" key="1">
    <citation type="submission" date="2016-11" db="EMBL/GenBank/DDBJ databases">
        <title>The macronuclear genome of Stentor coeruleus: a giant cell with tiny introns.</title>
        <authorList>
            <person name="Slabodnick M."/>
            <person name="Ruby J.G."/>
            <person name="Reiff S.B."/>
            <person name="Swart E.C."/>
            <person name="Gosai S."/>
            <person name="Prabakaran S."/>
            <person name="Witkowska E."/>
            <person name="Larue G.E."/>
            <person name="Fisher S."/>
            <person name="Freeman R.M."/>
            <person name="Gunawardena J."/>
            <person name="Chu W."/>
            <person name="Stover N.A."/>
            <person name="Gregory B.D."/>
            <person name="Nowacki M."/>
            <person name="Derisi J."/>
            <person name="Roy S.W."/>
            <person name="Marshall W.F."/>
            <person name="Sood P."/>
        </authorList>
    </citation>
    <scope>NUCLEOTIDE SEQUENCE [LARGE SCALE GENOMIC DNA]</scope>
    <source>
        <strain evidence="1">WM001</strain>
    </source>
</reference>
<accession>A0A1R2BA53</accession>
<keyword evidence="2" id="KW-1185">Reference proteome</keyword>
<dbReference type="EMBL" id="MPUH01000806">
    <property type="protein sequence ID" value="OMJ73658.1"/>
    <property type="molecule type" value="Genomic_DNA"/>
</dbReference>
<sequence>MFSIDENNELLSSKLIPPLKLCSSPRVSDSPSEISSLSYRMKRRNQVHRSLDFNLTSGQILTPRVIRADHTILPASTPKAFTYRKTGFGSTITVNNRRVAKNLFLDSFPV</sequence>
<gene>
    <name evidence="1" type="ORF">SteCoe_27619</name>
</gene>
<name>A0A1R2BA53_9CILI</name>
<proteinExistence type="predicted"/>
<dbReference type="Proteomes" id="UP000187209">
    <property type="component" value="Unassembled WGS sequence"/>
</dbReference>
<comment type="caution">
    <text evidence="1">The sequence shown here is derived from an EMBL/GenBank/DDBJ whole genome shotgun (WGS) entry which is preliminary data.</text>
</comment>
<dbReference type="AlphaFoldDB" id="A0A1R2BA53"/>
<evidence type="ECO:0000313" key="1">
    <source>
        <dbReference type="EMBL" id="OMJ73658.1"/>
    </source>
</evidence>
<protein>
    <submittedName>
        <fullName evidence="1">Uncharacterized protein</fullName>
    </submittedName>
</protein>
<organism evidence="1 2">
    <name type="scientific">Stentor coeruleus</name>
    <dbReference type="NCBI Taxonomy" id="5963"/>
    <lineage>
        <taxon>Eukaryota</taxon>
        <taxon>Sar</taxon>
        <taxon>Alveolata</taxon>
        <taxon>Ciliophora</taxon>
        <taxon>Postciliodesmatophora</taxon>
        <taxon>Heterotrichea</taxon>
        <taxon>Heterotrichida</taxon>
        <taxon>Stentoridae</taxon>
        <taxon>Stentor</taxon>
    </lineage>
</organism>